<dbReference type="SUPFAM" id="SSF53756">
    <property type="entry name" value="UDP-Glycosyltransferase/glycogen phosphorylase"/>
    <property type="match status" value="1"/>
</dbReference>
<evidence type="ECO:0000313" key="3">
    <source>
        <dbReference type="EMBL" id="GGH57286.1"/>
    </source>
</evidence>
<organism evidence="3 4">
    <name type="scientific">Filimonas zeae</name>
    <dbReference type="NCBI Taxonomy" id="1737353"/>
    <lineage>
        <taxon>Bacteria</taxon>
        <taxon>Pseudomonadati</taxon>
        <taxon>Bacteroidota</taxon>
        <taxon>Chitinophagia</taxon>
        <taxon>Chitinophagales</taxon>
        <taxon>Chitinophagaceae</taxon>
        <taxon>Filimonas</taxon>
    </lineage>
</organism>
<reference evidence="3" key="1">
    <citation type="journal article" date="2014" name="Int. J. Syst. Evol. Microbiol.">
        <title>Complete genome sequence of Corynebacterium casei LMG S-19264T (=DSM 44701T), isolated from a smear-ripened cheese.</title>
        <authorList>
            <consortium name="US DOE Joint Genome Institute (JGI-PGF)"/>
            <person name="Walter F."/>
            <person name="Albersmeier A."/>
            <person name="Kalinowski J."/>
            <person name="Ruckert C."/>
        </authorList>
    </citation>
    <scope>NUCLEOTIDE SEQUENCE</scope>
    <source>
        <strain evidence="3">CGMCC 1.15290</strain>
    </source>
</reference>
<proteinExistence type="predicted"/>
<dbReference type="GO" id="GO:0016757">
    <property type="term" value="F:glycosyltransferase activity"/>
    <property type="evidence" value="ECO:0007669"/>
    <property type="project" value="InterPro"/>
</dbReference>
<keyword evidence="4" id="KW-1185">Reference proteome</keyword>
<dbReference type="CDD" id="cd03800">
    <property type="entry name" value="GT4_sucrose_synthase"/>
    <property type="match status" value="1"/>
</dbReference>
<gene>
    <name evidence="3" type="ORF">GCM10011379_01810</name>
</gene>
<dbReference type="PANTHER" id="PTHR45947">
    <property type="entry name" value="SULFOQUINOVOSYL TRANSFERASE SQD2"/>
    <property type="match status" value="1"/>
</dbReference>
<dbReference type="InterPro" id="IPR001296">
    <property type="entry name" value="Glyco_trans_1"/>
</dbReference>
<evidence type="ECO:0000259" key="1">
    <source>
        <dbReference type="Pfam" id="PF00534"/>
    </source>
</evidence>
<dbReference type="Pfam" id="PF00534">
    <property type="entry name" value="Glycos_transf_1"/>
    <property type="match status" value="1"/>
</dbReference>
<dbReference type="Gene3D" id="3.40.50.2000">
    <property type="entry name" value="Glycogen Phosphorylase B"/>
    <property type="match status" value="2"/>
</dbReference>
<dbReference type="EMBL" id="BMIB01000001">
    <property type="protein sequence ID" value="GGH57286.1"/>
    <property type="molecule type" value="Genomic_DNA"/>
</dbReference>
<keyword evidence="3" id="KW-0808">Transferase</keyword>
<name>A0A917MQL3_9BACT</name>
<feature type="domain" description="Glycosyltransferase subfamily 4-like N-terminal" evidence="2">
    <location>
        <begin position="30"/>
        <end position="203"/>
    </location>
</feature>
<dbReference type="PANTHER" id="PTHR45947:SF3">
    <property type="entry name" value="SULFOQUINOVOSYL TRANSFERASE SQD2"/>
    <property type="match status" value="1"/>
</dbReference>
<protein>
    <submittedName>
        <fullName evidence="3">Transferase</fullName>
    </submittedName>
</protein>
<reference evidence="3" key="2">
    <citation type="submission" date="2020-09" db="EMBL/GenBank/DDBJ databases">
        <authorList>
            <person name="Sun Q."/>
            <person name="Zhou Y."/>
        </authorList>
    </citation>
    <scope>NUCLEOTIDE SEQUENCE</scope>
    <source>
        <strain evidence="3">CGMCC 1.15290</strain>
    </source>
</reference>
<comment type="caution">
    <text evidence="3">The sequence shown here is derived from an EMBL/GenBank/DDBJ whole genome shotgun (WGS) entry which is preliminary data.</text>
</comment>
<sequence length="456" mass="51110">MQTNTPMKKRIAFISDHASPLATLGGVDSGGQNVYVAELAKRLADTGYEIDIFTRKDDKAQVEIVDWLPGVRVVHVKAGPEMFVPKEKLLYYMPDFVEYMLAFMQRQQVRYNLVHAHFFMSGWVASELRKLTGIPYTITFHALGLVRKQHQKEMDQFPAERLQIEAMLVKDADHIVAECPQDKADLITFYNAEESNITVIPCGFCPGEFGPVDKKTAREMLQLNPDEKILLQLGRMVPRKGVDNVIRGLGTVSKKLNNVRLLIVGGEADMPEVLQTPEVQRLQQVAMEAGVADRVTFTGRRSRDVLKYYYAAADVFITTPWYEPFGITPLEAMACGTPVIGANVGGIKYSVVDGKTGLLVPPRNPLVLGNAIVKMVTNDKLLAAMHKNALIHVNRYFTWNRVARSMHTLYQQLTNIPVPAANKWHSNLLLKDISSFIKESFLSSGLEPHMQGQITQ</sequence>
<dbReference type="AlphaFoldDB" id="A0A917MQL3"/>
<dbReference type="InterPro" id="IPR050194">
    <property type="entry name" value="Glycosyltransferase_grp1"/>
</dbReference>
<evidence type="ECO:0000313" key="4">
    <source>
        <dbReference type="Proteomes" id="UP000627292"/>
    </source>
</evidence>
<dbReference type="Proteomes" id="UP000627292">
    <property type="component" value="Unassembled WGS sequence"/>
</dbReference>
<feature type="domain" description="Glycosyl transferase family 1" evidence="1">
    <location>
        <begin position="214"/>
        <end position="389"/>
    </location>
</feature>
<dbReference type="Pfam" id="PF13439">
    <property type="entry name" value="Glyco_transf_4"/>
    <property type="match status" value="1"/>
</dbReference>
<dbReference type="InterPro" id="IPR028098">
    <property type="entry name" value="Glyco_trans_4-like_N"/>
</dbReference>
<evidence type="ECO:0000259" key="2">
    <source>
        <dbReference type="Pfam" id="PF13439"/>
    </source>
</evidence>
<accession>A0A917MQL3</accession>